<dbReference type="Gene3D" id="2.60.210.10">
    <property type="entry name" value="Apoptosis, Tumor Necrosis Factor Receptor Associated Protein 2, Chain A"/>
    <property type="match status" value="2"/>
</dbReference>
<evidence type="ECO:0000313" key="3">
    <source>
        <dbReference type="Proteomes" id="UP001152484"/>
    </source>
</evidence>
<dbReference type="InterPro" id="IPR008974">
    <property type="entry name" value="TRAF-like"/>
</dbReference>
<evidence type="ECO:0000259" key="1">
    <source>
        <dbReference type="PROSITE" id="PS50144"/>
    </source>
</evidence>
<keyword evidence="3" id="KW-1185">Reference proteome</keyword>
<feature type="domain" description="MATH" evidence="1">
    <location>
        <begin position="1"/>
        <end position="35"/>
    </location>
</feature>
<dbReference type="EMBL" id="CAMAPE010000004">
    <property type="protein sequence ID" value="CAH9061016.1"/>
    <property type="molecule type" value="Genomic_DNA"/>
</dbReference>
<dbReference type="PANTHER" id="PTHR46162">
    <property type="entry name" value="TRAF-LIKE FAMILY PROTEIN"/>
    <property type="match status" value="1"/>
</dbReference>
<gene>
    <name evidence="2" type="ORF">CEURO_LOCUS1663</name>
</gene>
<feature type="domain" description="MATH" evidence="1">
    <location>
        <begin position="56"/>
        <end position="186"/>
    </location>
</feature>
<dbReference type="AlphaFoldDB" id="A0A9P1DYQ6"/>
<protein>
    <recommendedName>
        <fullName evidence="1">MATH domain-containing protein</fullName>
    </recommendedName>
</protein>
<dbReference type="SUPFAM" id="SSF49599">
    <property type="entry name" value="TRAF domain-like"/>
    <property type="match status" value="2"/>
</dbReference>
<dbReference type="Pfam" id="PF22486">
    <property type="entry name" value="MATH_2"/>
    <property type="match status" value="1"/>
</dbReference>
<organism evidence="2 3">
    <name type="scientific">Cuscuta europaea</name>
    <name type="common">European dodder</name>
    <dbReference type="NCBI Taxonomy" id="41803"/>
    <lineage>
        <taxon>Eukaryota</taxon>
        <taxon>Viridiplantae</taxon>
        <taxon>Streptophyta</taxon>
        <taxon>Embryophyta</taxon>
        <taxon>Tracheophyta</taxon>
        <taxon>Spermatophyta</taxon>
        <taxon>Magnoliopsida</taxon>
        <taxon>eudicotyledons</taxon>
        <taxon>Gunneridae</taxon>
        <taxon>Pentapetalae</taxon>
        <taxon>asterids</taxon>
        <taxon>lamiids</taxon>
        <taxon>Solanales</taxon>
        <taxon>Convolvulaceae</taxon>
        <taxon>Cuscuteae</taxon>
        <taxon>Cuscuta</taxon>
        <taxon>Cuscuta subgen. Cuscuta</taxon>
    </lineage>
</organism>
<dbReference type="CDD" id="cd00121">
    <property type="entry name" value="MATH"/>
    <property type="match status" value="1"/>
</dbReference>
<sequence length="193" mass="22285">MKTEHGFDRLLPWSTFNDPCNGYLVNDTCAFGFEILSVSSATKHECLSLVKEPIKEGTYMWTINNFTLEKQQEYICSDQFTVEGSKWKLFLYPSGDSRASSQYLSLFLAFLDVEDLIARGRKIYAKFILRILNQVNILQHKEAEVVGRFFVDTIGWGRPKFMKLSELESSSNEFLVKDSLIVEVEFKLLSKYS</sequence>
<proteinExistence type="predicted"/>
<dbReference type="SMART" id="SM00061">
    <property type="entry name" value="MATH"/>
    <property type="match status" value="1"/>
</dbReference>
<dbReference type="PANTHER" id="PTHR46162:SF2">
    <property type="entry name" value="ANKYRIN REPEAT-CONTAINING PROTEIN-RELATED"/>
    <property type="match status" value="1"/>
</dbReference>
<dbReference type="Proteomes" id="UP001152484">
    <property type="component" value="Unassembled WGS sequence"/>
</dbReference>
<dbReference type="InterPro" id="IPR002083">
    <property type="entry name" value="MATH/TRAF_dom"/>
</dbReference>
<dbReference type="PROSITE" id="PS50144">
    <property type="entry name" value="MATH"/>
    <property type="match status" value="2"/>
</dbReference>
<accession>A0A9P1DYQ6</accession>
<reference evidence="2" key="1">
    <citation type="submission" date="2022-07" db="EMBL/GenBank/DDBJ databases">
        <authorList>
            <person name="Macas J."/>
            <person name="Novak P."/>
            <person name="Neumann P."/>
        </authorList>
    </citation>
    <scope>NUCLEOTIDE SEQUENCE</scope>
</reference>
<evidence type="ECO:0000313" key="2">
    <source>
        <dbReference type="EMBL" id="CAH9061016.1"/>
    </source>
</evidence>
<name>A0A9P1DYQ6_CUSEU</name>
<dbReference type="OrthoDB" id="1743416at2759"/>
<comment type="caution">
    <text evidence="2">The sequence shown here is derived from an EMBL/GenBank/DDBJ whole genome shotgun (WGS) entry which is preliminary data.</text>
</comment>